<reference evidence="1" key="1">
    <citation type="journal article" date="2020" name="Stud. Mycol.">
        <title>101 Dothideomycetes genomes: a test case for predicting lifestyles and emergence of pathogens.</title>
        <authorList>
            <person name="Haridas S."/>
            <person name="Albert R."/>
            <person name="Binder M."/>
            <person name="Bloem J."/>
            <person name="Labutti K."/>
            <person name="Salamov A."/>
            <person name="Andreopoulos B."/>
            <person name="Baker S."/>
            <person name="Barry K."/>
            <person name="Bills G."/>
            <person name="Bluhm B."/>
            <person name="Cannon C."/>
            <person name="Castanera R."/>
            <person name="Culley D."/>
            <person name="Daum C."/>
            <person name="Ezra D."/>
            <person name="Gonzalez J."/>
            <person name="Henrissat B."/>
            <person name="Kuo A."/>
            <person name="Liang C."/>
            <person name="Lipzen A."/>
            <person name="Lutzoni F."/>
            <person name="Magnuson J."/>
            <person name="Mondo S."/>
            <person name="Nolan M."/>
            <person name="Ohm R."/>
            <person name="Pangilinan J."/>
            <person name="Park H.-J."/>
            <person name="Ramirez L."/>
            <person name="Alfaro M."/>
            <person name="Sun H."/>
            <person name="Tritt A."/>
            <person name="Yoshinaga Y."/>
            <person name="Zwiers L.-H."/>
            <person name="Turgeon B."/>
            <person name="Goodwin S."/>
            <person name="Spatafora J."/>
            <person name="Crous P."/>
            <person name="Grigoriev I."/>
        </authorList>
    </citation>
    <scope>NUCLEOTIDE SEQUENCE</scope>
    <source>
        <strain evidence="1">CBS 122681</strain>
    </source>
</reference>
<dbReference type="EMBL" id="MU004340">
    <property type="protein sequence ID" value="KAF2656082.1"/>
    <property type="molecule type" value="Genomic_DNA"/>
</dbReference>
<keyword evidence="2" id="KW-1185">Reference proteome</keyword>
<sequence>MRDHQLTSISASTTTSLTPYLSGTFITGTSAVVSMKEACFSPFSSAIRYIPMHPRTMPGQRFGQSKAITCSNHIDRTRCSPGQQALHTLRDYRGSFSVAPGAQLLFGALRGISQPQFPASLFLHHASERKRLGQQREAKGVRNFFHPCVSTMQNPRSCVLRLHRTQPKSCQRLACVCWCSTTRGRTRYSI</sequence>
<proteinExistence type="predicted"/>
<dbReference type="AlphaFoldDB" id="A0A6A6T8V3"/>
<organism evidence="1 2">
    <name type="scientific">Lophiostoma macrostomum CBS 122681</name>
    <dbReference type="NCBI Taxonomy" id="1314788"/>
    <lineage>
        <taxon>Eukaryota</taxon>
        <taxon>Fungi</taxon>
        <taxon>Dikarya</taxon>
        <taxon>Ascomycota</taxon>
        <taxon>Pezizomycotina</taxon>
        <taxon>Dothideomycetes</taxon>
        <taxon>Pleosporomycetidae</taxon>
        <taxon>Pleosporales</taxon>
        <taxon>Lophiostomataceae</taxon>
        <taxon>Lophiostoma</taxon>
    </lineage>
</organism>
<name>A0A6A6T8V3_9PLEO</name>
<evidence type="ECO:0000313" key="1">
    <source>
        <dbReference type="EMBL" id="KAF2656082.1"/>
    </source>
</evidence>
<accession>A0A6A6T8V3</accession>
<evidence type="ECO:0000313" key="2">
    <source>
        <dbReference type="Proteomes" id="UP000799324"/>
    </source>
</evidence>
<dbReference type="Proteomes" id="UP000799324">
    <property type="component" value="Unassembled WGS sequence"/>
</dbReference>
<gene>
    <name evidence="1" type="ORF">K491DRAFT_399807</name>
</gene>
<protein>
    <submittedName>
        <fullName evidence="1">Uncharacterized protein</fullName>
    </submittedName>
</protein>